<proteinExistence type="predicted"/>
<sequence>MKGTSAIESRIQPDYMLLTTKNGITGTYTDDNTNSLLTSGGDDYTGMITTANINRLVYGIKWNDQSGDSYGTFDMKNGVAFGLGCRWQTIPVYIPIGMTGMVKALPRPGTVRSF</sequence>
<protein>
    <submittedName>
        <fullName evidence="1">Uncharacterized protein</fullName>
    </submittedName>
</protein>
<name>A0ABS6LP39_9GAMM</name>
<accession>A0ABS6LP39</accession>
<gene>
    <name evidence="1" type="ORF">J1778_00155</name>
</gene>
<keyword evidence="2" id="KW-1185">Reference proteome</keyword>
<evidence type="ECO:0000313" key="2">
    <source>
        <dbReference type="Proteomes" id="UP000734343"/>
    </source>
</evidence>
<comment type="caution">
    <text evidence="1">The sequence shown here is derived from an EMBL/GenBank/DDBJ whole genome shotgun (WGS) entry which is preliminary data.</text>
</comment>
<dbReference type="RefSeq" id="WP_217171498.1">
    <property type="nucleotide sequence ID" value="NZ_JAFMOW010000032.1"/>
</dbReference>
<reference evidence="1 2" key="1">
    <citation type="submission" date="2021-03" db="EMBL/GenBank/DDBJ databases">
        <title>Five novel Rahnella species.</title>
        <authorList>
            <person name="Brady C."/>
            <person name="Asselin J."/>
            <person name="Beer S."/>
            <person name="Bruberg M.B."/>
            <person name="Crampton B."/>
            <person name="Venter S."/>
            <person name="Arnold D."/>
            <person name="Denman S."/>
        </authorList>
    </citation>
    <scope>NUCLEOTIDE SEQUENCE [LARGE SCALE GENOMIC DNA]</scope>
    <source>
        <strain evidence="1 2">H11b</strain>
    </source>
</reference>
<dbReference type="Proteomes" id="UP000734343">
    <property type="component" value="Unassembled WGS sequence"/>
</dbReference>
<evidence type="ECO:0000313" key="1">
    <source>
        <dbReference type="EMBL" id="MBU9853701.1"/>
    </source>
</evidence>
<dbReference type="EMBL" id="JAFMOW010000032">
    <property type="protein sequence ID" value="MBU9853701.1"/>
    <property type="molecule type" value="Genomic_DNA"/>
</dbReference>
<organism evidence="1 2">
    <name type="scientific">Rahnella bonaserana</name>
    <dbReference type="NCBI Taxonomy" id="2816248"/>
    <lineage>
        <taxon>Bacteria</taxon>
        <taxon>Pseudomonadati</taxon>
        <taxon>Pseudomonadota</taxon>
        <taxon>Gammaproteobacteria</taxon>
        <taxon>Enterobacterales</taxon>
        <taxon>Yersiniaceae</taxon>
        <taxon>Rahnella</taxon>
    </lineage>
</organism>